<dbReference type="STRING" id="65489.A0A0D3G4C2"/>
<accession>A0A0D3G4C2</accession>
<reference evidence="2" key="1">
    <citation type="journal article" date="2009" name="Rice">
        <title>De Novo Next Generation Sequencing of Plant Genomes.</title>
        <authorList>
            <person name="Rounsley S."/>
            <person name="Marri P.R."/>
            <person name="Yu Y."/>
            <person name="He R."/>
            <person name="Sisneros N."/>
            <person name="Goicoechea J.L."/>
            <person name="Lee S.J."/>
            <person name="Angelova A."/>
            <person name="Kudrna D."/>
            <person name="Luo M."/>
            <person name="Affourtit J."/>
            <person name="Desany B."/>
            <person name="Knight J."/>
            <person name="Niazi F."/>
            <person name="Egholm M."/>
            <person name="Wing R.A."/>
        </authorList>
    </citation>
    <scope>NUCLEOTIDE SEQUENCE [LARGE SCALE GENOMIC DNA]</scope>
    <source>
        <strain evidence="2">cv. IRGC 105608</strain>
    </source>
</reference>
<name>A0A0D3G4C2_9ORYZ</name>
<feature type="region of interest" description="Disordered" evidence="1">
    <location>
        <begin position="117"/>
        <end position="213"/>
    </location>
</feature>
<dbReference type="EnsemblPlants" id="OBART05G06680.1">
    <property type="protein sequence ID" value="OBART05G06680.1"/>
    <property type="gene ID" value="OBART05G06680"/>
</dbReference>
<feature type="region of interest" description="Disordered" evidence="1">
    <location>
        <begin position="47"/>
        <end position="86"/>
    </location>
</feature>
<organism evidence="2">
    <name type="scientific">Oryza barthii</name>
    <dbReference type="NCBI Taxonomy" id="65489"/>
    <lineage>
        <taxon>Eukaryota</taxon>
        <taxon>Viridiplantae</taxon>
        <taxon>Streptophyta</taxon>
        <taxon>Embryophyta</taxon>
        <taxon>Tracheophyta</taxon>
        <taxon>Spermatophyta</taxon>
        <taxon>Magnoliopsida</taxon>
        <taxon>Liliopsida</taxon>
        <taxon>Poales</taxon>
        <taxon>Poaceae</taxon>
        <taxon>BOP clade</taxon>
        <taxon>Oryzoideae</taxon>
        <taxon>Oryzeae</taxon>
        <taxon>Oryzinae</taxon>
        <taxon>Oryza</taxon>
    </lineage>
</organism>
<proteinExistence type="predicted"/>
<sequence>MSPPPPPYYHHLLLRSSPTTTGGGARVLAAAELARMKLLCSACEAAEASFGSPPPPRHTDTATVTTPPPPPPTKRSPRAPAFGGQGGMMDWPLGEFFGGFTDFTGGFGFGFGDSGTSKADSGKLGGSTDGSPYYRSSSEDDRNADELFGQVPEIQWSVPELPSPPTASGLHWQRHPAAAHGGGDGGPDTTAFVPDICSPDSCFPATTSKRRRQ</sequence>
<dbReference type="Proteomes" id="UP000026960">
    <property type="component" value="Chromosome 5"/>
</dbReference>
<dbReference type="Gramene" id="OBART05G06680.1">
    <property type="protein sequence ID" value="OBART05G06680.1"/>
    <property type="gene ID" value="OBART05G06680"/>
</dbReference>
<keyword evidence="3" id="KW-1185">Reference proteome</keyword>
<evidence type="ECO:0000313" key="3">
    <source>
        <dbReference type="Proteomes" id="UP000026960"/>
    </source>
</evidence>
<dbReference type="AlphaFoldDB" id="A0A0D3G4C2"/>
<evidence type="ECO:0000256" key="1">
    <source>
        <dbReference type="SAM" id="MobiDB-lite"/>
    </source>
</evidence>
<dbReference type="PaxDb" id="65489-OBART05G06680.1"/>
<reference evidence="2" key="2">
    <citation type="submission" date="2015-03" db="UniProtKB">
        <authorList>
            <consortium name="EnsemblPlants"/>
        </authorList>
    </citation>
    <scope>IDENTIFICATION</scope>
</reference>
<dbReference type="HOGENOM" id="CLU_1296095_0_0_1"/>
<dbReference type="eggNOG" id="ENOG502QT4C">
    <property type="taxonomic scope" value="Eukaryota"/>
</dbReference>
<evidence type="ECO:0000313" key="2">
    <source>
        <dbReference type="EnsemblPlants" id="OBART05G06680.1"/>
    </source>
</evidence>
<protein>
    <submittedName>
        <fullName evidence="2">Uncharacterized protein</fullName>
    </submittedName>
</protein>